<evidence type="ECO:0000313" key="3">
    <source>
        <dbReference type="Proteomes" id="UP000252586"/>
    </source>
</evidence>
<comment type="caution">
    <text evidence="2">The sequence shown here is derived from an EMBL/GenBank/DDBJ whole genome shotgun (WGS) entry which is preliminary data.</text>
</comment>
<dbReference type="AlphaFoldDB" id="A0A366DA64"/>
<proteinExistence type="predicted"/>
<name>A0A366DA64_9NOCA</name>
<evidence type="ECO:0000313" key="2">
    <source>
        <dbReference type="EMBL" id="RBO86947.1"/>
    </source>
</evidence>
<dbReference type="OrthoDB" id="4556871at2"/>
<dbReference type="EMBL" id="QNRE01000012">
    <property type="protein sequence ID" value="RBO86947.1"/>
    <property type="molecule type" value="Genomic_DNA"/>
</dbReference>
<dbReference type="Proteomes" id="UP000252586">
    <property type="component" value="Unassembled WGS sequence"/>
</dbReference>
<evidence type="ECO:0000256" key="1">
    <source>
        <dbReference type="SAM" id="SignalP"/>
    </source>
</evidence>
<evidence type="ECO:0008006" key="4">
    <source>
        <dbReference type="Google" id="ProtNLM"/>
    </source>
</evidence>
<gene>
    <name evidence="2" type="ORF">DFR74_112123</name>
</gene>
<feature type="signal peptide" evidence="1">
    <location>
        <begin position="1"/>
        <end position="25"/>
    </location>
</feature>
<accession>A0A366DA64</accession>
<feature type="chain" id="PRO_5039165925" description="Alpha amylase inhibitor" evidence="1">
    <location>
        <begin position="26"/>
        <end position="109"/>
    </location>
</feature>
<sequence>MKKNAHRTISILAGAAIAAVLPLVAAGQAAANPVDEAYVQAAKQACADAGYQYDTSLAVTGFRPASVQCVDDTRLASVFVPIANGTACTILDGLTTREGRALDGACLPA</sequence>
<keyword evidence="1" id="KW-0732">Signal</keyword>
<keyword evidence="3" id="KW-1185">Reference proteome</keyword>
<organism evidence="2 3">
    <name type="scientific">Nocardia puris</name>
    <dbReference type="NCBI Taxonomy" id="208602"/>
    <lineage>
        <taxon>Bacteria</taxon>
        <taxon>Bacillati</taxon>
        <taxon>Actinomycetota</taxon>
        <taxon>Actinomycetes</taxon>
        <taxon>Mycobacteriales</taxon>
        <taxon>Nocardiaceae</taxon>
        <taxon>Nocardia</taxon>
    </lineage>
</organism>
<protein>
    <recommendedName>
        <fullName evidence="4">Alpha amylase inhibitor</fullName>
    </recommendedName>
</protein>
<dbReference type="RefSeq" id="WP_067513001.1">
    <property type="nucleotide sequence ID" value="NZ_CP107943.1"/>
</dbReference>
<reference evidence="2 3" key="1">
    <citation type="submission" date="2018-06" db="EMBL/GenBank/DDBJ databases">
        <title>Genomic Encyclopedia of Type Strains, Phase IV (KMG-IV): sequencing the most valuable type-strain genomes for metagenomic binning, comparative biology and taxonomic classification.</title>
        <authorList>
            <person name="Goeker M."/>
        </authorList>
    </citation>
    <scope>NUCLEOTIDE SEQUENCE [LARGE SCALE GENOMIC DNA]</scope>
    <source>
        <strain evidence="2 3">DSM 44599</strain>
    </source>
</reference>